<dbReference type="SMR" id="A0A1D8NGE3"/>
<comment type="similarity">
    <text evidence="1">Belongs to the complex I NDUFA12 subunit family.</text>
</comment>
<gene>
    <name evidence="4" type="ORF">B0I71DRAFT_130480</name>
    <name evidence="3" type="ORF">YALI1_D35711g</name>
</gene>
<dbReference type="GeneID" id="2911242"/>
<dbReference type="PANTHER" id="PTHR32470:SF2">
    <property type="entry name" value="NADH DEHYDROGENASE [UBIQUINONE] 1 ALPHA SUBCOMPLEX ASSEMBLY FACTOR 2"/>
    <property type="match status" value="1"/>
</dbReference>
<dbReference type="eggNOG" id="ENOG502S4P5">
    <property type="taxonomic scope" value="Eukaryota"/>
</dbReference>
<feature type="region of interest" description="Disordered" evidence="2">
    <location>
        <begin position="214"/>
        <end position="237"/>
    </location>
</feature>
<dbReference type="PANTHER" id="PTHR32470">
    <property type="entry name" value="ADH DEHYDROGENASE [UBIQUINONE] 1 ALPHA SUBCOMPLEX ASSEMBLY FACTOR 2"/>
    <property type="match status" value="1"/>
</dbReference>
<feature type="compositionally biased region" description="Basic and acidic residues" evidence="2">
    <location>
        <begin position="214"/>
        <end position="223"/>
    </location>
</feature>
<sequence>MIPTPVLRFNPIADKVPKWKRIYHKWRGIQNMPFKSKYFVGYDLDGNSYWEFKNVNNPGRYRRIVEPAKPDLSLVDHKIPPQWVQWLRFTRPHHPTLEELIADKQRQELLQAKIAAYEAKWKEIPLKTAENADESRDMSLEDQLKPTFTEAELAEMAQVFEKVPQQAAPAPPRVPNMAAIEVEDIIKHYPENGPDTVLADGGRQRDHDLKMDYVEKERDDSGKPAEWTPKAAVRRRG</sequence>
<dbReference type="VEuPathDB" id="FungiDB:YALI1_D35711g"/>
<reference evidence="4 6" key="2">
    <citation type="submission" date="2018-07" db="EMBL/GenBank/DDBJ databases">
        <title>Draft Genome Assemblies for Five Robust Yarrowia lipolytica Strains Exhibiting High Lipid Production and Pentose Sugar Utilization and Sugar Alcohol Secretion from Undetoxified Lignocellulosic Biomass Hydrolysates.</title>
        <authorList>
            <consortium name="DOE Joint Genome Institute"/>
            <person name="Walker C."/>
            <person name="Ryu S."/>
            <person name="Na H."/>
            <person name="Zane M."/>
            <person name="LaButti K."/>
            <person name="Lipzen A."/>
            <person name="Haridas S."/>
            <person name="Barry K."/>
            <person name="Grigoriev I.V."/>
            <person name="Quarterman J."/>
            <person name="Slininger P."/>
            <person name="Dien B."/>
            <person name="Trinh C.T."/>
        </authorList>
    </citation>
    <scope>NUCLEOTIDE SEQUENCE [LARGE SCALE GENOMIC DNA]</scope>
    <source>
        <strain evidence="4 6">YB392</strain>
    </source>
</reference>
<evidence type="ECO:0000313" key="6">
    <source>
        <dbReference type="Proteomes" id="UP000256601"/>
    </source>
</evidence>
<protein>
    <recommendedName>
        <fullName evidence="7">NADH dehydrogenase [ubiquinone] 1 alpha subcomplex subunit</fullName>
    </recommendedName>
</protein>
<dbReference type="GO" id="GO:0032981">
    <property type="term" value="P:mitochondrial respiratory chain complex I assembly"/>
    <property type="evidence" value="ECO:0007669"/>
    <property type="project" value="TreeGrafter"/>
</dbReference>
<dbReference type="GO" id="GO:0045271">
    <property type="term" value="C:respiratory chain complex I"/>
    <property type="evidence" value="ECO:0007669"/>
    <property type="project" value="InterPro"/>
</dbReference>
<dbReference type="EMBL" id="KZ858975">
    <property type="protein sequence ID" value="RDW26686.1"/>
    <property type="molecule type" value="Genomic_DNA"/>
</dbReference>
<proteinExistence type="inferred from homology"/>
<dbReference type="EMDB" id="EMD-4872"/>
<evidence type="ECO:0008006" key="7">
    <source>
        <dbReference type="Google" id="ProtNLM"/>
    </source>
</evidence>
<evidence type="ECO:0000313" key="4">
    <source>
        <dbReference type="EMBL" id="RDW26686.1"/>
    </source>
</evidence>
<dbReference type="Proteomes" id="UP000182444">
    <property type="component" value="Chromosome 1D"/>
</dbReference>
<evidence type="ECO:0000256" key="1">
    <source>
        <dbReference type="ARBA" id="ARBA00007355"/>
    </source>
</evidence>
<dbReference type="Proteomes" id="UP000256601">
    <property type="component" value="Unassembled WGS sequence"/>
</dbReference>
<evidence type="ECO:0000256" key="2">
    <source>
        <dbReference type="SAM" id="MobiDB-lite"/>
    </source>
</evidence>
<evidence type="ECO:0000313" key="3">
    <source>
        <dbReference type="EMBL" id="AOW04712.1"/>
    </source>
</evidence>
<dbReference type="InterPro" id="IPR007763">
    <property type="entry name" value="NDUFA12"/>
</dbReference>
<dbReference type="EMBL" id="CP017556">
    <property type="protein sequence ID" value="AOW04712.1"/>
    <property type="molecule type" value="Genomic_DNA"/>
</dbReference>
<dbReference type="AlphaFoldDB" id="A0A1D8NGE3"/>
<name>A0A1D8NGE3_YARLL</name>
<dbReference type="Pfam" id="PF05071">
    <property type="entry name" value="NDUFA12"/>
    <property type="match status" value="1"/>
</dbReference>
<dbReference type="InterPro" id="IPR052618">
    <property type="entry name" value="ComplexI_NDUFA12"/>
</dbReference>
<evidence type="ECO:0000313" key="5">
    <source>
        <dbReference type="Proteomes" id="UP000182444"/>
    </source>
</evidence>
<dbReference type="GO" id="GO:0005739">
    <property type="term" value="C:mitochondrion"/>
    <property type="evidence" value="ECO:0007669"/>
    <property type="project" value="TreeGrafter"/>
</dbReference>
<dbReference type="KEGG" id="yli:2911242"/>
<dbReference type="VEuPathDB" id="FungiDB:YALI0_D27082g"/>
<organism evidence="3 5">
    <name type="scientific">Yarrowia lipolytica</name>
    <name type="common">Candida lipolytica</name>
    <dbReference type="NCBI Taxonomy" id="4952"/>
    <lineage>
        <taxon>Eukaryota</taxon>
        <taxon>Fungi</taxon>
        <taxon>Dikarya</taxon>
        <taxon>Ascomycota</taxon>
        <taxon>Saccharomycotina</taxon>
        <taxon>Dipodascomycetes</taxon>
        <taxon>Dipodascales</taxon>
        <taxon>Dipodascales incertae sedis</taxon>
        <taxon>Yarrowia</taxon>
    </lineage>
</organism>
<accession>A0A1D8NGE3</accession>
<reference evidence="3 5" key="1">
    <citation type="journal article" date="2016" name="PLoS ONE">
        <title>Sequence Assembly of Yarrowia lipolytica Strain W29/CLIB89 Shows Transposable Element Diversity.</title>
        <authorList>
            <person name="Magnan C."/>
            <person name="Yu J."/>
            <person name="Chang I."/>
            <person name="Jahn E."/>
            <person name="Kanomata Y."/>
            <person name="Wu J."/>
            <person name="Zeller M."/>
            <person name="Oakes M."/>
            <person name="Baldi P."/>
            <person name="Sandmeyer S."/>
        </authorList>
    </citation>
    <scope>NUCLEOTIDE SEQUENCE [LARGE SCALE GENOMIC DNA]</scope>
    <source>
        <strain evidence="3">CLIB89</strain>
        <strain evidence="5">CLIB89(W29)</strain>
    </source>
</reference>